<organism evidence="1 2">
    <name type="scientific">Pseudoalteromonas aliena</name>
    <dbReference type="NCBI Taxonomy" id="247523"/>
    <lineage>
        <taxon>Bacteria</taxon>
        <taxon>Pseudomonadati</taxon>
        <taxon>Pseudomonadota</taxon>
        <taxon>Gammaproteobacteria</taxon>
        <taxon>Alteromonadales</taxon>
        <taxon>Pseudoalteromonadaceae</taxon>
        <taxon>Pseudoalteromonas</taxon>
    </lineage>
</organism>
<dbReference type="EMBL" id="CP019628">
    <property type="protein sequence ID" value="AQP99301.1"/>
    <property type="molecule type" value="Genomic_DNA"/>
</dbReference>
<protein>
    <submittedName>
        <fullName evidence="1">Uncharacterized protein</fullName>
    </submittedName>
</protein>
<dbReference type="KEGG" id="paln:B0W48_05460"/>
<evidence type="ECO:0000313" key="1">
    <source>
        <dbReference type="EMBL" id="AQP99301.1"/>
    </source>
</evidence>
<dbReference type="AlphaFoldDB" id="A0A1Q2GW10"/>
<sequence>MGNSIVSHHIESAARQRYISETGQKLSANAQAKVGLQAAKNLNQTLADAQTSINAATQSTLDKTPRVTH</sequence>
<evidence type="ECO:0000313" key="2">
    <source>
        <dbReference type="Proteomes" id="UP000188243"/>
    </source>
</evidence>
<dbReference type="Proteomes" id="UP000188243">
    <property type="component" value="Chromosome"/>
</dbReference>
<dbReference type="RefSeq" id="WP_077535990.1">
    <property type="nucleotide sequence ID" value="NZ_CP019628.1"/>
</dbReference>
<proteinExistence type="predicted"/>
<gene>
    <name evidence="1" type="ORF">B0W48_05460</name>
</gene>
<accession>A0A1Q2GW10</accession>
<name>A0A1Q2GW10_9GAMM</name>
<reference evidence="1 2" key="1">
    <citation type="submission" date="2017-02" db="EMBL/GenBank/DDBJ databases">
        <title>Complete genome sequence of the cold-active Pseudoalteromonas aliena strain EH1 isolated from Arctic seawater.</title>
        <authorList>
            <person name="Kim E."/>
            <person name="Heo E."/>
            <person name="Kim H."/>
            <person name="Kim D."/>
        </authorList>
    </citation>
    <scope>NUCLEOTIDE SEQUENCE [LARGE SCALE GENOMIC DNA]</scope>
    <source>
        <strain evidence="1 2">EH1</strain>
    </source>
</reference>